<accession>A0ACC3A1M3</accession>
<name>A0ACC3A1M3_9EURO</name>
<keyword evidence="1" id="KW-0418">Kinase</keyword>
<protein>
    <submittedName>
        <fullName evidence="1">Mitogen-activated protein kinase</fullName>
        <ecNumber evidence="1">2.7.11.22</ecNumber>
    </submittedName>
</protein>
<sequence>MDVPFSTRFQNIVSITKTLAAQGQDAAEARTEATSVEQQFLNIAGDAEEYQTLCDDYVDTYQVIASSTPLDTKPEETLPEEVFNTHGPVFGKYQWATFHADGQTSTVYKAKPTDSSAAETVVALKVMNPDRMQPPHNAHRELRLLTKAKHDCIVPLIDSFWQPGGTLFLVFPFLRQDLENLLRSDTLTKSQSRMVFEGLFKALAHLHSIDVIHRDVKPSNLLLKTMDGPVYLVDFGISWAKDDRDSEPADRKITDVGTTCYRPPELLFGHRSYDTSLDMWAAGCVVAEMVRKEHHQLFDAGPLGSELGLVKSMFHTLGTPTDKVWPSASKYPDWGKVKFQNFPARPWKEILPGASQSAIDFVQHTVCYESTNRLTAAEALTHPFTTELG</sequence>
<proteinExistence type="predicted"/>
<evidence type="ECO:0000313" key="2">
    <source>
        <dbReference type="Proteomes" id="UP001172386"/>
    </source>
</evidence>
<dbReference type="Proteomes" id="UP001172386">
    <property type="component" value="Unassembled WGS sequence"/>
</dbReference>
<keyword evidence="2" id="KW-1185">Reference proteome</keyword>
<dbReference type="EC" id="2.7.11.22" evidence="1"/>
<keyword evidence="1" id="KW-0808">Transferase</keyword>
<comment type="caution">
    <text evidence="1">The sequence shown here is derived from an EMBL/GenBank/DDBJ whole genome shotgun (WGS) entry which is preliminary data.</text>
</comment>
<evidence type="ECO:0000313" key="1">
    <source>
        <dbReference type="EMBL" id="KAJ9653984.1"/>
    </source>
</evidence>
<dbReference type="EMBL" id="JAPDRQ010000135">
    <property type="protein sequence ID" value="KAJ9653984.1"/>
    <property type="molecule type" value="Genomic_DNA"/>
</dbReference>
<reference evidence="1" key="1">
    <citation type="submission" date="2022-10" db="EMBL/GenBank/DDBJ databases">
        <title>Culturing micro-colonial fungi from biological soil crusts in the Mojave desert and describing Neophaeococcomyces mojavensis, and introducing the new genera and species Taxawa tesnikishii.</title>
        <authorList>
            <person name="Kurbessoian T."/>
            <person name="Stajich J.E."/>
        </authorList>
    </citation>
    <scope>NUCLEOTIDE SEQUENCE</scope>
    <source>
        <strain evidence="1">JES_112</strain>
    </source>
</reference>
<gene>
    <name evidence="1" type="primary">CSK1</name>
    <name evidence="1" type="ORF">H2198_006903</name>
</gene>
<organism evidence="1 2">
    <name type="scientific">Neophaeococcomyces mojaviensis</name>
    <dbReference type="NCBI Taxonomy" id="3383035"/>
    <lineage>
        <taxon>Eukaryota</taxon>
        <taxon>Fungi</taxon>
        <taxon>Dikarya</taxon>
        <taxon>Ascomycota</taxon>
        <taxon>Pezizomycotina</taxon>
        <taxon>Eurotiomycetes</taxon>
        <taxon>Chaetothyriomycetidae</taxon>
        <taxon>Chaetothyriales</taxon>
        <taxon>Chaetothyriales incertae sedis</taxon>
        <taxon>Neophaeococcomyces</taxon>
    </lineage>
</organism>